<evidence type="ECO:0000313" key="3">
    <source>
        <dbReference type="Proteomes" id="UP001071478"/>
    </source>
</evidence>
<reference evidence="2" key="1">
    <citation type="submission" date="2022-11" db="EMBL/GenBank/DDBJ databases">
        <title>Corynebacterium sp. isolated from Penguins.</title>
        <authorList>
            <person name="Sedlar K."/>
            <person name="Svec P."/>
        </authorList>
    </citation>
    <scope>NUCLEOTIDE SEQUENCE</scope>
    <source>
        <strain evidence="2">P7374</strain>
    </source>
</reference>
<dbReference type="EMBL" id="JAPMKU010000002">
    <property type="protein sequence ID" value="MCX7468368.1"/>
    <property type="molecule type" value="Genomic_DNA"/>
</dbReference>
<dbReference type="RefSeq" id="WP_248167620.1">
    <property type="nucleotide sequence ID" value="NZ_JALNJA010000002.1"/>
</dbReference>
<dbReference type="Proteomes" id="UP001071478">
    <property type="component" value="Unassembled WGS sequence"/>
</dbReference>
<organism evidence="2 3">
    <name type="scientific">Corynebacterium pygosceleis</name>
    <dbReference type="NCBI Taxonomy" id="2800406"/>
    <lineage>
        <taxon>Bacteria</taxon>
        <taxon>Bacillati</taxon>
        <taxon>Actinomycetota</taxon>
        <taxon>Actinomycetes</taxon>
        <taxon>Mycobacteriales</taxon>
        <taxon>Corynebacteriaceae</taxon>
        <taxon>Corynebacterium</taxon>
    </lineage>
</organism>
<gene>
    <name evidence="2" type="ORF">OS129_05700</name>
</gene>
<feature type="region of interest" description="Disordered" evidence="1">
    <location>
        <begin position="55"/>
        <end position="86"/>
    </location>
</feature>
<dbReference type="AlphaFoldDB" id="A0A9Q4CA08"/>
<comment type="caution">
    <text evidence="2">The sequence shown here is derived from an EMBL/GenBank/DDBJ whole genome shotgun (WGS) entry which is preliminary data.</text>
</comment>
<evidence type="ECO:0000313" key="2">
    <source>
        <dbReference type="EMBL" id="MCX7468368.1"/>
    </source>
</evidence>
<accession>A0A9Q4CA08</accession>
<name>A0A9Q4CA08_9CORY</name>
<feature type="compositionally biased region" description="Low complexity" evidence="1">
    <location>
        <begin position="1"/>
        <end position="13"/>
    </location>
</feature>
<proteinExistence type="predicted"/>
<protein>
    <submittedName>
        <fullName evidence="2">Uncharacterized protein</fullName>
    </submittedName>
</protein>
<sequence>MTDTLNTTTTGGTADPAHHPTIAVLAAPDPTLRTVWHVQTDPNSATGRYSGAWIVGETPADGGGVPDSEPDPEEADTGTPETGSADPVTVLESLLRGTVVLPVGDTDPDAVDGADSRAGTTTLAEIHGAVERAADEIRSAAKKAHEAHPHLTVPRLPAVTLPDAGPDAGVAFHGEESARAAWCTAQAAGDLVEQWFAVESQRRSRVHLKETFGPEVRPLPLN</sequence>
<evidence type="ECO:0000256" key="1">
    <source>
        <dbReference type="SAM" id="MobiDB-lite"/>
    </source>
</evidence>
<feature type="region of interest" description="Disordered" evidence="1">
    <location>
        <begin position="1"/>
        <end position="20"/>
    </location>
</feature>